<dbReference type="Pfam" id="PF13302">
    <property type="entry name" value="Acetyltransf_3"/>
    <property type="match status" value="1"/>
</dbReference>
<dbReference type="GO" id="GO:0016747">
    <property type="term" value="F:acyltransferase activity, transferring groups other than amino-acyl groups"/>
    <property type="evidence" value="ECO:0007669"/>
    <property type="project" value="InterPro"/>
</dbReference>
<evidence type="ECO:0000313" key="3">
    <source>
        <dbReference type="Proteomes" id="UP000886885"/>
    </source>
</evidence>
<dbReference type="OrthoDB" id="630895at2759"/>
<name>A0A8X7Z8J0_POPTO</name>
<proteinExistence type="predicted"/>
<gene>
    <name evidence="2" type="ORF">POTOM_031945</name>
</gene>
<feature type="domain" description="N-acetyltransferase" evidence="1">
    <location>
        <begin position="145"/>
        <end position="297"/>
    </location>
</feature>
<accession>A0A8X7Z8J0</accession>
<dbReference type="PANTHER" id="PTHR46067">
    <property type="entry name" value="ACYL-COA N-ACYLTRANSFERASES (NAT) SUPERFAMILY PROTEIN"/>
    <property type="match status" value="1"/>
</dbReference>
<dbReference type="Proteomes" id="UP000886885">
    <property type="component" value="Chromosome 8D"/>
</dbReference>
<dbReference type="PROSITE" id="PS51186">
    <property type="entry name" value="GNAT"/>
    <property type="match status" value="1"/>
</dbReference>
<protein>
    <recommendedName>
        <fullName evidence="1">N-acetyltransferase domain-containing protein</fullName>
    </recommendedName>
</protein>
<sequence length="310" mass="35216">MAQVSTVEASGTECDCLGILTNGRLSTRQGELRIAWIKEGYVNNAFVIWSGVFNNAFVIWTKFGTKICLYCNLQDRYDLPSVKDVLRYRIRAQITDLNGLDGDVTDPRDIRTLKRISRLLAQSTVVMPLSILAEEMENDISSEVITLRPYKESDADDFLGYAGDDQVTRFTRWNTFSCKEEALVYIKDFCIPHPYCRSICVNDRSIGFLFIRQESGDDKCRAELGYAIAAKYWGQGVTTRALKMAISDGLRSFPDLVRLQARVVVENKASQRVLEKLGFLKEGVLRKYMYIKGKFIDLVVYSLLSTDPMP</sequence>
<evidence type="ECO:0000259" key="1">
    <source>
        <dbReference type="PROSITE" id="PS51186"/>
    </source>
</evidence>
<organism evidence="2 3">
    <name type="scientific">Populus tomentosa</name>
    <name type="common">Chinese white poplar</name>
    <dbReference type="NCBI Taxonomy" id="118781"/>
    <lineage>
        <taxon>Eukaryota</taxon>
        <taxon>Viridiplantae</taxon>
        <taxon>Streptophyta</taxon>
        <taxon>Embryophyta</taxon>
        <taxon>Tracheophyta</taxon>
        <taxon>Spermatophyta</taxon>
        <taxon>Magnoliopsida</taxon>
        <taxon>eudicotyledons</taxon>
        <taxon>Gunneridae</taxon>
        <taxon>Pentapetalae</taxon>
        <taxon>rosids</taxon>
        <taxon>fabids</taxon>
        <taxon>Malpighiales</taxon>
        <taxon>Salicaceae</taxon>
        <taxon>Saliceae</taxon>
        <taxon>Populus</taxon>
    </lineage>
</organism>
<dbReference type="AlphaFoldDB" id="A0A8X7Z8J0"/>
<reference evidence="2" key="1">
    <citation type="journal article" date="2020" name="bioRxiv">
        <title>Hybrid origin of Populus tomentosa Carr. identified through genome sequencing and phylogenomic analysis.</title>
        <authorList>
            <person name="An X."/>
            <person name="Gao K."/>
            <person name="Chen Z."/>
            <person name="Li J."/>
            <person name="Yang X."/>
            <person name="Yang X."/>
            <person name="Zhou J."/>
            <person name="Guo T."/>
            <person name="Zhao T."/>
            <person name="Huang S."/>
            <person name="Miao D."/>
            <person name="Khan W.U."/>
            <person name="Rao P."/>
            <person name="Ye M."/>
            <person name="Lei B."/>
            <person name="Liao W."/>
            <person name="Wang J."/>
            <person name="Ji L."/>
            <person name="Li Y."/>
            <person name="Guo B."/>
            <person name="Mustafa N.S."/>
            <person name="Li S."/>
            <person name="Yun Q."/>
            <person name="Keller S.R."/>
            <person name="Mao J."/>
            <person name="Zhang R."/>
            <person name="Strauss S.H."/>
        </authorList>
    </citation>
    <scope>NUCLEOTIDE SEQUENCE</scope>
    <source>
        <strain evidence="2">GM15</strain>
        <tissue evidence="2">Leaf</tissue>
    </source>
</reference>
<dbReference type="InterPro" id="IPR000182">
    <property type="entry name" value="GNAT_dom"/>
</dbReference>
<dbReference type="EMBL" id="JAAWWB010000016">
    <property type="protein sequence ID" value="KAG6764476.1"/>
    <property type="molecule type" value="Genomic_DNA"/>
</dbReference>
<evidence type="ECO:0000313" key="2">
    <source>
        <dbReference type="EMBL" id="KAG6764476.1"/>
    </source>
</evidence>
<comment type="caution">
    <text evidence="2">The sequence shown here is derived from an EMBL/GenBank/DDBJ whole genome shotgun (WGS) entry which is preliminary data.</text>
</comment>
<keyword evidence="3" id="KW-1185">Reference proteome</keyword>
<dbReference type="PANTHER" id="PTHR46067:SF11">
    <property type="entry name" value="N-ACETYLTRANSFERASE DOMAIN-CONTAINING PROTEIN"/>
    <property type="match status" value="1"/>
</dbReference>